<evidence type="ECO:0000313" key="1">
    <source>
        <dbReference type="EMBL" id="GME80194.1"/>
    </source>
</evidence>
<proteinExistence type="predicted"/>
<evidence type="ECO:0000313" key="2">
    <source>
        <dbReference type="Proteomes" id="UP001165064"/>
    </source>
</evidence>
<reference evidence="1" key="1">
    <citation type="submission" date="2023-04" db="EMBL/GenBank/DDBJ databases">
        <title>Ambrosiozyma monospora NBRC 10751.</title>
        <authorList>
            <person name="Ichikawa N."/>
            <person name="Sato H."/>
            <person name="Tonouchi N."/>
        </authorList>
    </citation>
    <scope>NUCLEOTIDE SEQUENCE</scope>
    <source>
        <strain evidence="1">NBRC 10751</strain>
    </source>
</reference>
<dbReference type="Proteomes" id="UP001165064">
    <property type="component" value="Unassembled WGS sequence"/>
</dbReference>
<gene>
    <name evidence="1" type="ORF">Amon02_000433100</name>
</gene>
<sequence>MTFKNPSRSRWRVISLLLWVFNSGLTDGAPGAILPRVEKYYGINYSIVSLIWMSNAVGFIMIALLSHKLQSWMGKRKIMSFGCLFQVVMYSMVSPGASFILVVVGFFFGGVGSAIGLSQHNIFLSKFQDPSVVLGLYHGTYGIGATISPLIATSMVNAGVRWSYFYLILLGVTMANFFNIWLAFKGSDVDLKPWDNYDTSPSKSQDNSPVVTPTEESDKQLTIVGNESTYTSEFIRVNSDPRDKDKESTTMTTETVEPVVPKGDLQLALKHIDTWVISFWVLFYQGAEVSLGGWVVTFLEDYRGGSQVSTGYVASGLWGGVTVGRLCLTPLIHKYIGGKRGVFLLTCGTLVFAVLTWVVDSVIAEAVFVSVCGLCIGPMYPLMITVVTRVIPRKIQHISLTIMTAFGSSGGAIFPFIVGLVSQFTGTFVVMPFVLALFSGCATLWYMLSNPDRNVVNHWWQRVL</sequence>
<name>A0ACB5T3B4_AMBMO</name>
<keyword evidence="2" id="KW-1185">Reference proteome</keyword>
<dbReference type="EMBL" id="BSXS01002940">
    <property type="protein sequence ID" value="GME80194.1"/>
    <property type="molecule type" value="Genomic_DNA"/>
</dbReference>
<organism evidence="1 2">
    <name type="scientific">Ambrosiozyma monospora</name>
    <name type="common">Yeast</name>
    <name type="synonym">Endomycopsis monosporus</name>
    <dbReference type="NCBI Taxonomy" id="43982"/>
    <lineage>
        <taxon>Eukaryota</taxon>
        <taxon>Fungi</taxon>
        <taxon>Dikarya</taxon>
        <taxon>Ascomycota</taxon>
        <taxon>Saccharomycotina</taxon>
        <taxon>Pichiomycetes</taxon>
        <taxon>Pichiales</taxon>
        <taxon>Pichiaceae</taxon>
        <taxon>Ambrosiozyma</taxon>
    </lineage>
</organism>
<accession>A0ACB5T3B4</accession>
<comment type="caution">
    <text evidence="1">The sequence shown here is derived from an EMBL/GenBank/DDBJ whole genome shotgun (WGS) entry which is preliminary data.</text>
</comment>
<protein>
    <submittedName>
        <fullName evidence="1">Unnamed protein product</fullName>
    </submittedName>
</protein>